<name>A0A8J3JYT0_9ACTN</name>
<accession>A0A8J3JYT0</accession>
<dbReference type="RefSeq" id="WP_191839271.1">
    <property type="nucleotide sequence ID" value="NZ_BAAALB010000006.1"/>
</dbReference>
<dbReference type="InterPro" id="IPR000182">
    <property type="entry name" value="GNAT_dom"/>
</dbReference>
<dbReference type="GO" id="GO:0005737">
    <property type="term" value="C:cytoplasm"/>
    <property type="evidence" value="ECO:0007669"/>
    <property type="project" value="TreeGrafter"/>
</dbReference>
<evidence type="ECO:0000259" key="1">
    <source>
        <dbReference type="PROSITE" id="PS51186"/>
    </source>
</evidence>
<reference evidence="2 3" key="1">
    <citation type="submission" date="2021-01" db="EMBL/GenBank/DDBJ databases">
        <title>Whole genome shotgun sequence of Catellatospora chokoriensis NBRC 107358.</title>
        <authorList>
            <person name="Komaki H."/>
            <person name="Tamura T."/>
        </authorList>
    </citation>
    <scope>NUCLEOTIDE SEQUENCE [LARGE SCALE GENOMIC DNA]</scope>
    <source>
        <strain evidence="2 3">NBRC 107358</strain>
    </source>
</reference>
<dbReference type="InterPro" id="IPR051908">
    <property type="entry name" value="Ribosomal_N-acetyltransferase"/>
</dbReference>
<dbReference type="GO" id="GO:0008999">
    <property type="term" value="F:protein-N-terminal-alanine acetyltransferase activity"/>
    <property type="evidence" value="ECO:0007669"/>
    <property type="project" value="TreeGrafter"/>
</dbReference>
<dbReference type="SUPFAM" id="SSF55729">
    <property type="entry name" value="Acyl-CoA N-acyltransferases (Nat)"/>
    <property type="match status" value="1"/>
</dbReference>
<dbReference type="PANTHER" id="PTHR43441:SF10">
    <property type="entry name" value="ACETYLTRANSFERASE"/>
    <property type="match status" value="1"/>
</dbReference>
<dbReference type="AlphaFoldDB" id="A0A8J3JYT0"/>
<organism evidence="2 3">
    <name type="scientific">Catellatospora chokoriensis</name>
    <dbReference type="NCBI Taxonomy" id="310353"/>
    <lineage>
        <taxon>Bacteria</taxon>
        <taxon>Bacillati</taxon>
        <taxon>Actinomycetota</taxon>
        <taxon>Actinomycetes</taxon>
        <taxon>Micromonosporales</taxon>
        <taxon>Micromonosporaceae</taxon>
        <taxon>Catellatospora</taxon>
    </lineage>
</organism>
<sequence length="164" mass="17371">MYELRRLTPAHAPALLAFETANRAWFARTIADRGDDYFTHFPERHAAILAEQAAGLHHFHVVTDPAAAIVGRVNLIDVADGRAELGYRIAESASGAGLATAMVAQVCALAAGEYGLTALTAVTTLDNAASAAVLRRNGFTVDGPITLGDRPGMRYVRDLLISVG</sequence>
<dbReference type="GO" id="GO:1990189">
    <property type="term" value="F:protein N-terminal-serine acetyltransferase activity"/>
    <property type="evidence" value="ECO:0007669"/>
    <property type="project" value="TreeGrafter"/>
</dbReference>
<evidence type="ECO:0000313" key="2">
    <source>
        <dbReference type="EMBL" id="GIF89347.1"/>
    </source>
</evidence>
<dbReference type="PROSITE" id="PS51186">
    <property type="entry name" value="GNAT"/>
    <property type="match status" value="1"/>
</dbReference>
<dbReference type="InterPro" id="IPR016181">
    <property type="entry name" value="Acyl_CoA_acyltransferase"/>
</dbReference>
<gene>
    <name evidence="2" type="ORF">Cch02nite_27910</name>
</gene>
<protein>
    <submittedName>
        <fullName evidence="2">N-acetyltransferase</fullName>
    </submittedName>
</protein>
<dbReference type="Proteomes" id="UP000619293">
    <property type="component" value="Unassembled WGS sequence"/>
</dbReference>
<feature type="domain" description="N-acetyltransferase" evidence="1">
    <location>
        <begin position="2"/>
        <end position="160"/>
    </location>
</feature>
<dbReference type="EMBL" id="BONG01000015">
    <property type="protein sequence ID" value="GIF89347.1"/>
    <property type="molecule type" value="Genomic_DNA"/>
</dbReference>
<proteinExistence type="predicted"/>
<comment type="caution">
    <text evidence="2">The sequence shown here is derived from an EMBL/GenBank/DDBJ whole genome shotgun (WGS) entry which is preliminary data.</text>
</comment>
<dbReference type="Pfam" id="PF13302">
    <property type="entry name" value="Acetyltransf_3"/>
    <property type="match status" value="1"/>
</dbReference>
<dbReference type="PANTHER" id="PTHR43441">
    <property type="entry name" value="RIBOSOMAL-PROTEIN-SERINE ACETYLTRANSFERASE"/>
    <property type="match status" value="1"/>
</dbReference>
<evidence type="ECO:0000313" key="3">
    <source>
        <dbReference type="Proteomes" id="UP000619293"/>
    </source>
</evidence>
<dbReference type="Gene3D" id="3.40.630.30">
    <property type="match status" value="1"/>
</dbReference>
<keyword evidence="3" id="KW-1185">Reference proteome</keyword>